<dbReference type="InterPro" id="IPR050174">
    <property type="entry name" value="Protocadherin/Cadherin-CA"/>
</dbReference>
<dbReference type="GO" id="GO:0005886">
    <property type="term" value="C:plasma membrane"/>
    <property type="evidence" value="ECO:0007669"/>
    <property type="project" value="UniProtKB-SubCell"/>
</dbReference>
<dbReference type="EMBL" id="JAROKS010000004">
    <property type="protein sequence ID" value="KAK1804152.1"/>
    <property type="molecule type" value="Genomic_DNA"/>
</dbReference>
<feature type="domain" description="Cadherin" evidence="16">
    <location>
        <begin position="22"/>
        <end position="139"/>
    </location>
</feature>
<evidence type="ECO:0000256" key="7">
    <source>
        <dbReference type="ARBA" id="ARBA00022889"/>
    </source>
</evidence>
<dbReference type="FunFam" id="2.60.40.60:FF:000016">
    <property type="entry name" value="Protocadherin 9"/>
    <property type="match status" value="1"/>
</dbReference>
<comment type="subcellular location">
    <subcellularLocation>
        <location evidence="1">Cell membrane</location>
        <topology evidence="1">Single-pass type I membrane protein</topology>
    </subcellularLocation>
</comment>
<comment type="caution">
    <text evidence="17">The sequence shown here is derived from an EMBL/GenBank/DDBJ whole genome shotgun (WGS) entry which is preliminary data.</text>
</comment>
<dbReference type="InterPro" id="IPR013164">
    <property type="entry name" value="Cadherin_N"/>
</dbReference>
<evidence type="ECO:0000256" key="10">
    <source>
        <dbReference type="ARBA" id="ARBA00023180"/>
    </source>
</evidence>
<reference evidence="17" key="1">
    <citation type="submission" date="2023-03" db="EMBL/GenBank/DDBJ databases">
        <title>Electrophorus voltai genome.</title>
        <authorList>
            <person name="Bian C."/>
        </authorList>
    </citation>
    <scope>NUCLEOTIDE SEQUENCE</scope>
    <source>
        <strain evidence="17">CB-2022</strain>
        <tissue evidence="17">Muscle</tissue>
    </source>
</reference>
<evidence type="ECO:0000256" key="6">
    <source>
        <dbReference type="ARBA" id="ARBA00022837"/>
    </source>
</evidence>
<dbReference type="InterPro" id="IPR041577">
    <property type="entry name" value="RT_RNaseH_2"/>
</dbReference>
<dbReference type="SUPFAM" id="SSF49313">
    <property type="entry name" value="Cadherin-like"/>
    <property type="match status" value="6"/>
</dbReference>
<dbReference type="FunFam" id="2.60.40.60:FF:000030">
    <property type="entry name" value="Protocadherin 9"/>
    <property type="match status" value="1"/>
</dbReference>
<dbReference type="SMART" id="SM00112">
    <property type="entry name" value="CA"/>
    <property type="match status" value="6"/>
</dbReference>
<evidence type="ECO:0000256" key="8">
    <source>
        <dbReference type="ARBA" id="ARBA00022989"/>
    </source>
</evidence>
<dbReference type="FunFam" id="2.60.40.60:FF:000077">
    <property type="entry name" value="Protocadherin-11 X-linked"/>
    <property type="match status" value="1"/>
</dbReference>
<accession>A0AAD9E6S6</accession>
<dbReference type="FunFam" id="2.60.40.60:FF:000069">
    <property type="entry name" value="Protocadherin-11 X-linked"/>
    <property type="match status" value="1"/>
</dbReference>
<dbReference type="InterPro" id="IPR013585">
    <property type="entry name" value="Protocadherin"/>
</dbReference>
<dbReference type="GO" id="GO:0007156">
    <property type="term" value="P:homophilic cell adhesion via plasma membrane adhesion molecules"/>
    <property type="evidence" value="ECO:0007669"/>
    <property type="project" value="InterPro"/>
</dbReference>
<evidence type="ECO:0000256" key="14">
    <source>
        <dbReference type="SAM" id="Phobius"/>
    </source>
</evidence>
<feature type="domain" description="Cadherin" evidence="16">
    <location>
        <begin position="140"/>
        <end position="249"/>
    </location>
</feature>
<feature type="region of interest" description="Disordered" evidence="13">
    <location>
        <begin position="1346"/>
        <end position="1414"/>
    </location>
</feature>
<dbReference type="InterPro" id="IPR043502">
    <property type="entry name" value="DNA/RNA_pol_sf"/>
</dbReference>
<keyword evidence="6 12" id="KW-0106">Calcium</keyword>
<dbReference type="PROSITE" id="PS00232">
    <property type="entry name" value="CADHERIN_1"/>
    <property type="match status" value="4"/>
</dbReference>
<keyword evidence="5" id="KW-0677">Repeat</keyword>
<evidence type="ECO:0000256" key="11">
    <source>
        <dbReference type="ARBA" id="ARBA00037723"/>
    </source>
</evidence>
<keyword evidence="18" id="KW-1185">Reference proteome</keyword>
<dbReference type="InterPro" id="IPR002126">
    <property type="entry name" value="Cadherin-like_dom"/>
</dbReference>
<evidence type="ECO:0000313" key="17">
    <source>
        <dbReference type="EMBL" id="KAK1804152.1"/>
    </source>
</evidence>
<evidence type="ECO:0000256" key="4">
    <source>
        <dbReference type="ARBA" id="ARBA00022729"/>
    </source>
</evidence>
<dbReference type="FunFam" id="3.30.70.270:FF:000020">
    <property type="entry name" value="Transposon Tf2-6 polyprotein-like Protein"/>
    <property type="match status" value="1"/>
</dbReference>
<proteinExistence type="predicted"/>
<keyword evidence="7" id="KW-0130">Cell adhesion</keyword>
<keyword evidence="8 14" id="KW-1133">Transmembrane helix</keyword>
<dbReference type="Gene3D" id="3.30.70.270">
    <property type="match status" value="2"/>
</dbReference>
<evidence type="ECO:0000256" key="9">
    <source>
        <dbReference type="ARBA" id="ARBA00023136"/>
    </source>
</evidence>
<protein>
    <recommendedName>
        <fullName evidence="16">Cadherin domain-containing protein</fullName>
    </recommendedName>
</protein>
<gene>
    <name evidence="17" type="ORF">P4O66_020193</name>
</gene>
<feature type="domain" description="Cadherin" evidence="16">
    <location>
        <begin position="362"/>
        <end position="466"/>
    </location>
</feature>
<dbReference type="InterPro" id="IPR015919">
    <property type="entry name" value="Cadherin-like_sf"/>
</dbReference>
<dbReference type="PRINTS" id="PR00205">
    <property type="entry name" value="CADHERIN"/>
</dbReference>
<dbReference type="CDD" id="cd11304">
    <property type="entry name" value="Cadherin_repeat"/>
    <property type="match status" value="7"/>
</dbReference>
<dbReference type="Pfam" id="PF17919">
    <property type="entry name" value="RT_RNaseH_2"/>
    <property type="match status" value="1"/>
</dbReference>
<dbReference type="Gene3D" id="2.60.40.60">
    <property type="entry name" value="Cadherins"/>
    <property type="match status" value="7"/>
</dbReference>
<dbReference type="GO" id="GO:0009653">
    <property type="term" value="P:anatomical structure morphogenesis"/>
    <property type="evidence" value="ECO:0007669"/>
    <property type="project" value="UniProtKB-ARBA"/>
</dbReference>
<dbReference type="GO" id="GO:0005509">
    <property type="term" value="F:calcium ion binding"/>
    <property type="evidence" value="ECO:0007669"/>
    <property type="project" value="UniProtKB-UniRule"/>
</dbReference>
<evidence type="ECO:0000256" key="3">
    <source>
        <dbReference type="ARBA" id="ARBA00022692"/>
    </source>
</evidence>
<organism evidence="17 18">
    <name type="scientific">Electrophorus voltai</name>
    <dbReference type="NCBI Taxonomy" id="2609070"/>
    <lineage>
        <taxon>Eukaryota</taxon>
        <taxon>Metazoa</taxon>
        <taxon>Chordata</taxon>
        <taxon>Craniata</taxon>
        <taxon>Vertebrata</taxon>
        <taxon>Euteleostomi</taxon>
        <taxon>Actinopterygii</taxon>
        <taxon>Neopterygii</taxon>
        <taxon>Teleostei</taxon>
        <taxon>Ostariophysi</taxon>
        <taxon>Gymnotiformes</taxon>
        <taxon>Gymnotoidei</taxon>
        <taxon>Gymnotidae</taxon>
        <taxon>Electrophorus</taxon>
    </lineage>
</organism>
<keyword evidence="10" id="KW-0325">Glycoprotein</keyword>
<dbReference type="PANTHER" id="PTHR24028">
    <property type="entry name" value="CADHERIN-87A"/>
    <property type="match status" value="1"/>
</dbReference>
<keyword evidence="3 14" id="KW-0812">Transmembrane</keyword>
<evidence type="ECO:0000256" key="15">
    <source>
        <dbReference type="SAM" id="SignalP"/>
    </source>
</evidence>
<comment type="function">
    <text evidence="11">Potential calcium-dependent cell-adhesion protein.</text>
</comment>
<feature type="domain" description="Cadherin" evidence="16">
    <location>
        <begin position="250"/>
        <end position="355"/>
    </location>
</feature>
<evidence type="ECO:0000256" key="12">
    <source>
        <dbReference type="PROSITE-ProRule" id="PRU00043"/>
    </source>
</evidence>
<dbReference type="PROSITE" id="PS50268">
    <property type="entry name" value="CADHERIN_2"/>
    <property type="match status" value="7"/>
</dbReference>
<feature type="transmembrane region" description="Helical" evidence="14">
    <location>
        <begin position="1112"/>
        <end position="1132"/>
    </location>
</feature>
<dbReference type="PANTHER" id="PTHR24028:SF254">
    <property type="entry name" value="PROTOCADHERIN-11 X-LINKED-RELATED"/>
    <property type="match status" value="1"/>
</dbReference>
<feature type="region of interest" description="Disordered" evidence="13">
    <location>
        <begin position="1489"/>
        <end position="1517"/>
    </location>
</feature>
<evidence type="ECO:0000256" key="1">
    <source>
        <dbReference type="ARBA" id="ARBA00004251"/>
    </source>
</evidence>
<dbReference type="InterPro" id="IPR043128">
    <property type="entry name" value="Rev_trsase/Diguanyl_cyclase"/>
</dbReference>
<name>A0AAD9E6S6_9TELE</name>
<evidence type="ECO:0000256" key="2">
    <source>
        <dbReference type="ARBA" id="ARBA00022475"/>
    </source>
</evidence>
<dbReference type="SUPFAM" id="SSF56672">
    <property type="entry name" value="DNA/RNA polymerases"/>
    <property type="match status" value="2"/>
</dbReference>
<feature type="domain" description="Cadherin" evidence="16">
    <location>
        <begin position="571"/>
        <end position="673"/>
    </location>
</feature>
<evidence type="ECO:0000259" key="16">
    <source>
        <dbReference type="PROSITE" id="PS50268"/>
    </source>
</evidence>
<dbReference type="InterPro" id="IPR020894">
    <property type="entry name" value="Cadherin_CS"/>
</dbReference>
<sequence length="1706" mass="188482">MDLASDAHTLVLFLTCLASLCWAQEKDYTVKEEQPENMHIGNLRKDLDLSLDPNIKLSSALQFKPVYKTGDVPLVRVEASTGEIFTTANRIDREKLCSGVFSEKRCFYEIEVAVLPDEIFRLVKIRFLIEDINDNAPLFQSTVINISIPENTAINNRYPVPSAFDPDVGINGIQHYELVKSVSEFGLDIIETPEGDKWPQLIVQQNLDRETKDTFVMKIKVEDGGTPPKSSTAILQVTVSDVNDNRPVFKDNEVEVNVLENAPMGTSVTQLHATDADLGSNAQIHFSLSNQISPASKRHFAIDSFSGLITIKQPLDRESNPVHKLIVLANDGSATPSRATVIINVTDVNDNVPFIDTRYIMNPVNGTVLLSENAPLNTKIALITVTDRDADLNGKVTCYTDHDVPFRLKPVFNNQFLLETAAPLDYETTREYAIRIVASDSGKPPLNTSAMVLIKIKDENDNGPVFPQPEIQLSIPENNDPGTQLIKLSATDADSGSNALILYTLGSDAPDGFNIDLRSGILSVSKRLDREKQEKYSFTVIARDNGSNPLQSNVTVKLIVQDQNDNSPAFTHPEYNFYVPENLPLYGTVGLITVTDADASDNAVITLSIINGKEHFIIDPKTGVIKPNITFDREQQSSYTFVVKAVDGGVIQTTSYAKVTINVVDVNDNRPVFVIPSSNYSYDLVPFTTSPGSVVTRVFAIDNDTGMNAELQYSIIGGSPRGLFAIEKHTGNITLQEKFVNADQGLHRLVVKVKDLGQPESLHAIALVHLFVNDTISNATFIQEQVRKSMETPLDRTVGNNDVIPQTNGYVIVVIAIIAGTMTVILVIFVTALVRCRQTPRHKVVQKGKQSGEWVSPNQEGRQIKKKKKKKKRSPKSLLLNFVTIEESKSEDPTHEHINGTLDLPVELEEQTMGKYNWATTPTTFKPDSPDLAKHYKSASPQPTFQIKPETPVAPKKHHVIQELPLDNTFVVGCDSLSKCSSSSSDPYSVSECSCQGSFKTPGQIHTRQEAALKPPLYGTLCGTGPGRLAVVNGTMNSGVYQKILKEYIRTSVHDLKLDRIRVLQQDKTRVIPQTRHYVQSLLLVPISAYKLMRICEGDKWKTAFIIPSGHYEYLIMLFALMNASTVIQQYINEVLREALDRQVLHLLLENHIFVKLERSIFHAQTISFLGFAISHNALCMDPDKVRAVESWPRPTSVHLVQCFLGFMSFYCRFVKNFSTVAAPLTAFTRKASGRFCWSTEAQQAFEELKHCLITAPILWLPDAELPFIVEEHNCVAVPLTALLKGGAMKLHWTPEAEQAFSQIKRAFIRAPVLKQPDPLVPFVLDASEVGVGVVLSQTTEDSKLQPTQRRVTFHLPDGSQEGSCSIGVGEKEVASSASTTHPLPLGFPQDEYYEQTSPNSRTEGDGNSDPESNFAKSIIVTMRLHKSSFEDLIREWCAILGRAKRVLVFVKEASQGGYHELSSGSPPSGLMSADESLANELRGFEATSSSANANSANANSANANGTSANSTNASSTSANGTIGAANGTCAGPTIEQRPLIIMESDVRRVFKRVNTRKVMGPDGICRRVLLQLAPVFTDIFNLSLTLGIVPSSFKRSTIVPVLKKPRPSDLNDYRPVALTSVVMKCFEKLVRDFITSSLPASMDPLQFAYRHNRSTNDAIAHLLHTTLTHLDEGRGNYVKMLFYFSTTVQHLTLSSPPYTLLSWGI</sequence>
<feature type="domain" description="Cadherin" evidence="16">
    <location>
        <begin position="685"/>
        <end position="782"/>
    </location>
</feature>
<keyword evidence="4 15" id="KW-0732">Signal</keyword>
<evidence type="ECO:0000256" key="13">
    <source>
        <dbReference type="SAM" id="MobiDB-lite"/>
    </source>
</evidence>
<feature type="chain" id="PRO_5042009406" description="Cadherin domain-containing protein" evidence="15">
    <location>
        <begin position="24"/>
        <end position="1706"/>
    </location>
</feature>
<dbReference type="Pfam" id="PF08374">
    <property type="entry name" value="Protocadherin"/>
    <property type="match status" value="1"/>
</dbReference>
<evidence type="ECO:0000256" key="5">
    <source>
        <dbReference type="ARBA" id="ARBA00022737"/>
    </source>
</evidence>
<keyword evidence="9 14" id="KW-0472">Membrane</keyword>
<feature type="region of interest" description="Disordered" evidence="13">
    <location>
        <begin position="841"/>
        <end position="875"/>
    </location>
</feature>
<dbReference type="FunFam" id="2.60.40.60:FF:000036">
    <property type="entry name" value="Protocadherin 9"/>
    <property type="match status" value="1"/>
</dbReference>
<feature type="compositionally biased region" description="Basic residues" evidence="13">
    <location>
        <begin position="864"/>
        <end position="875"/>
    </location>
</feature>
<keyword evidence="2" id="KW-1003">Cell membrane</keyword>
<evidence type="ECO:0000313" key="18">
    <source>
        <dbReference type="Proteomes" id="UP001239994"/>
    </source>
</evidence>
<feature type="domain" description="Cadherin" evidence="16">
    <location>
        <begin position="467"/>
        <end position="570"/>
    </location>
</feature>
<feature type="transmembrane region" description="Helical" evidence="14">
    <location>
        <begin position="810"/>
        <end position="834"/>
    </location>
</feature>
<feature type="signal peptide" evidence="15">
    <location>
        <begin position="1"/>
        <end position="23"/>
    </location>
</feature>
<dbReference type="Proteomes" id="UP001239994">
    <property type="component" value="Unassembled WGS sequence"/>
</dbReference>
<dbReference type="Pfam" id="PF08266">
    <property type="entry name" value="Cadherin_2"/>
    <property type="match status" value="1"/>
</dbReference>
<dbReference type="FunFam" id="2.60.40.60:FF:000005">
    <property type="entry name" value="Protocadherin 9"/>
    <property type="match status" value="2"/>
</dbReference>
<dbReference type="Pfam" id="PF00028">
    <property type="entry name" value="Cadherin"/>
    <property type="match status" value="6"/>
</dbReference>